<protein>
    <submittedName>
        <fullName evidence="2">DUF3021 domain-containing protein</fullName>
    </submittedName>
</protein>
<organism evidence="2 3">
    <name type="scientific">Streptococcus hillyeri</name>
    <dbReference type="NCBI Taxonomy" id="2282420"/>
    <lineage>
        <taxon>Bacteria</taxon>
        <taxon>Bacillati</taxon>
        <taxon>Bacillota</taxon>
        <taxon>Bacilli</taxon>
        <taxon>Lactobacillales</taxon>
        <taxon>Streptococcaceae</taxon>
        <taxon>Streptococcus</taxon>
    </lineage>
</organism>
<keyword evidence="1" id="KW-0812">Transmembrane</keyword>
<gene>
    <name evidence="2" type="ORF">EAF07_09460</name>
</gene>
<dbReference type="InterPro" id="IPR021560">
    <property type="entry name" value="DUF3021"/>
</dbReference>
<sequence length="127" mass="14712">MKKTIVYVISGIGIGQVVYLMMLTLLGVSTQKFSQMLVVAVCSGLMGLSSYAYALKIAPRLRQLLHLSLIFLWVSLMMTVNGWFTEVDFLSFFIEFLVIYLIISFAIFQYEKQQTRRINQKLRELRK</sequence>
<feature type="transmembrane region" description="Helical" evidence="1">
    <location>
        <begin position="90"/>
        <end position="108"/>
    </location>
</feature>
<keyword evidence="1" id="KW-0472">Membrane</keyword>
<keyword evidence="1" id="KW-1133">Transmembrane helix</keyword>
<evidence type="ECO:0000313" key="3">
    <source>
        <dbReference type="Proteomes" id="UP000279194"/>
    </source>
</evidence>
<feature type="transmembrane region" description="Helical" evidence="1">
    <location>
        <begin position="5"/>
        <end position="27"/>
    </location>
</feature>
<accession>A0A3L9DLB6</accession>
<dbReference type="OrthoDB" id="2222903at2"/>
<proteinExistence type="predicted"/>
<dbReference type="EMBL" id="RCVM01000026">
    <property type="protein sequence ID" value="RLY01544.1"/>
    <property type="molecule type" value="Genomic_DNA"/>
</dbReference>
<dbReference type="AlphaFoldDB" id="A0A3L9DLB6"/>
<name>A0A3L9DLB6_9STRE</name>
<feature type="transmembrane region" description="Helical" evidence="1">
    <location>
        <begin position="64"/>
        <end position="84"/>
    </location>
</feature>
<reference evidence="2 3" key="1">
    <citation type="submission" date="2018-10" db="EMBL/GenBank/DDBJ databases">
        <title>Streptococcus hillyeri sp. nov., isolated from equine tracheal sample.</title>
        <authorList>
            <person name="Macfadyen A.C."/>
            <person name="Waller A."/>
            <person name="Paterson G.K."/>
        </authorList>
    </citation>
    <scope>NUCLEOTIDE SEQUENCE [LARGE SCALE GENOMIC DNA]</scope>
    <source>
        <strain evidence="2 3">28462</strain>
    </source>
</reference>
<evidence type="ECO:0000313" key="2">
    <source>
        <dbReference type="EMBL" id="RLY01544.1"/>
    </source>
</evidence>
<comment type="caution">
    <text evidence="2">The sequence shown here is derived from an EMBL/GenBank/DDBJ whole genome shotgun (WGS) entry which is preliminary data.</text>
</comment>
<dbReference type="Pfam" id="PF11457">
    <property type="entry name" value="DUF3021"/>
    <property type="match status" value="1"/>
</dbReference>
<dbReference type="RefSeq" id="WP_121836312.1">
    <property type="nucleotide sequence ID" value="NZ_CP163513.1"/>
</dbReference>
<keyword evidence="3" id="KW-1185">Reference proteome</keyword>
<dbReference type="Proteomes" id="UP000279194">
    <property type="component" value="Unassembled WGS sequence"/>
</dbReference>
<evidence type="ECO:0000256" key="1">
    <source>
        <dbReference type="SAM" id="Phobius"/>
    </source>
</evidence>
<feature type="transmembrane region" description="Helical" evidence="1">
    <location>
        <begin position="33"/>
        <end position="52"/>
    </location>
</feature>